<evidence type="ECO:0000313" key="2">
    <source>
        <dbReference type="Proteomes" id="UP000037904"/>
    </source>
</evidence>
<gene>
    <name evidence="1" type="ORF">FLAG1_07075</name>
</gene>
<accession>A0A0M9EUA5</accession>
<sequence>MKRPGDMKEFLGMEIVRNREKRQIFLRKSKYARKIIDKFTDGQVNPVKFFWPPKTEIPHDWKELNTFIKFGSFLSVFFVV</sequence>
<keyword evidence="2" id="KW-1185">Reference proteome</keyword>
<dbReference type="EMBL" id="JXCE01000155">
    <property type="protein sequence ID" value="KPA40048.1"/>
    <property type="molecule type" value="Genomic_DNA"/>
</dbReference>
<dbReference type="Proteomes" id="UP000037904">
    <property type="component" value="Unassembled WGS sequence"/>
</dbReference>
<organism evidence="1 2">
    <name type="scientific">Fusarium langsethiae</name>
    <dbReference type="NCBI Taxonomy" id="179993"/>
    <lineage>
        <taxon>Eukaryota</taxon>
        <taxon>Fungi</taxon>
        <taxon>Dikarya</taxon>
        <taxon>Ascomycota</taxon>
        <taxon>Pezizomycotina</taxon>
        <taxon>Sordariomycetes</taxon>
        <taxon>Hypocreomycetidae</taxon>
        <taxon>Hypocreales</taxon>
        <taxon>Nectriaceae</taxon>
        <taxon>Fusarium</taxon>
    </lineage>
</organism>
<dbReference type="AlphaFoldDB" id="A0A0M9EUA5"/>
<reference evidence="1 2" key="1">
    <citation type="submission" date="2015-04" db="EMBL/GenBank/DDBJ databases">
        <title>The draft genome sequence of Fusarium langsethiae, a T-2/HT-2 mycotoxin producer.</title>
        <authorList>
            <person name="Lysoe E."/>
            <person name="Divon H.H."/>
            <person name="Terzi V."/>
            <person name="Orru L."/>
            <person name="Lamontanara A."/>
            <person name="Kolseth A.-K."/>
            <person name="Frandsen R.J."/>
            <person name="Nielsen K."/>
            <person name="Thrane U."/>
        </authorList>
    </citation>
    <scope>NUCLEOTIDE SEQUENCE [LARGE SCALE GENOMIC DNA]</scope>
    <source>
        <strain evidence="1 2">Fl201059</strain>
    </source>
</reference>
<protein>
    <submittedName>
        <fullName evidence="1">Gag-pol polyprotein</fullName>
    </submittedName>
</protein>
<evidence type="ECO:0000313" key="1">
    <source>
        <dbReference type="EMBL" id="KPA40048.1"/>
    </source>
</evidence>
<name>A0A0M9EUA5_FUSLA</name>
<comment type="caution">
    <text evidence="1">The sequence shown here is derived from an EMBL/GenBank/DDBJ whole genome shotgun (WGS) entry which is preliminary data.</text>
</comment>
<proteinExistence type="predicted"/>